<name>A0ABT5R6N9_9GAMM</name>
<protein>
    <submittedName>
        <fullName evidence="3">Glycoside-pentoside-hexuronide (GPH):cation symporter</fullName>
    </submittedName>
</protein>
<keyword evidence="2" id="KW-1133">Transmembrane helix</keyword>
<feature type="transmembrane region" description="Helical" evidence="2">
    <location>
        <begin position="85"/>
        <end position="103"/>
    </location>
</feature>
<dbReference type="InterPro" id="IPR039672">
    <property type="entry name" value="MFS_2"/>
</dbReference>
<gene>
    <name evidence="3" type="ORF">LRP50_20370</name>
</gene>
<dbReference type="InterPro" id="IPR001927">
    <property type="entry name" value="Na/Gal_symport"/>
</dbReference>
<feature type="transmembrane region" description="Helical" evidence="2">
    <location>
        <begin position="334"/>
        <end position="351"/>
    </location>
</feature>
<dbReference type="Proteomes" id="UP001149400">
    <property type="component" value="Unassembled WGS sequence"/>
</dbReference>
<comment type="caution">
    <text evidence="3">The sequence shown here is derived from an EMBL/GenBank/DDBJ whole genome shotgun (WGS) entry which is preliminary data.</text>
</comment>
<dbReference type="PANTHER" id="PTHR11328">
    <property type="entry name" value="MAJOR FACILITATOR SUPERFAMILY DOMAIN-CONTAINING PROTEIN"/>
    <property type="match status" value="1"/>
</dbReference>
<dbReference type="RefSeq" id="WP_274166285.1">
    <property type="nucleotide sequence ID" value="NZ_JAJUBC010000030.1"/>
</dbReference>
<proteinExistence type="inferred from homology"/>
<dbReference type="Pfam" id="PF13347">
    <property type="entry name" value="MFS_2"/>
    <property type="match status" value="1"/>
</dbReference>
<evidence type="ECO:0000313" key="4">
    <source>
        <dbReference type="Proteomes" id="UP001149400"/>
    </source>
</evidence>
<feature type="transmembrane region" description="Helical" evidence="2">
    <location>
        <begin position="29"/>
        <end position="52"/>
    </location>
</feature>
<feature type="transmembrane region" description="Helical" evidence="2">
    <location>
        <begin position="184"/>
        <end position="205"/>
    </location>
</feature>
<organism evidence="3 4">
    <name type="scientific">Enterovibrio gelatinilyticus</name>
    <dbReference type="NCBI Taxonomy" id="2899819"/>
    <lineage>
        <taxon>Bacteria</taxon>
        <taxon>Pseudomonadati</taxon>
        <taxon>Pseudomonadota</taxon>
        <taxon>Gammaproteobacteria</taxon>
        <taxon>Vibrionales</taxon>
        <taxon>Vibrionaceae</taxon>
        <taxon>Enterovibrio</taxon>
    </lineage>
</organism>
<feature type="transmembrane region" description="Helical" evidence="2">
    <location>
        <begin position="409"/>
        <end position="432"/>
    </location>
</feature>
<feature type="transmembrane region" description="Helical" evidence="2">
    <location>
        <begin position="115"/>
        <end position="137"/>
    </location>
</feature>
<evidence type="ECO:0000256" key="2">
    <source>
        <dbReference type="SAM" id="Phobius"/>
    </source>
</evidence>
<dbReference type="Gene3D" id="1.20.1250.20">
    <property type="entry name" value="MFS general substrate transporter like domains"/>
    <property type="match status" value="2"/>
</dbReference>
<feature type="transmembrane region" description="Helical" evidence="2">
    <location>
        <begin position="269"/>
        <end position="288"/>
    </location>
</feature>
<dbReference type="EMBL" id="JAJUBC010000030">
    <property type="protein sequence ID" value="MDD1795490.1"/>
    <property type="molecule type" value="Genomic_DNA"/>
</dbReference>
<sequence>MKMLTLRNKVGYMFGDIGNNMSFAMSSTFLLAFYVDVVGISAAAVGTLFLLARIWDGINDPMMGTIAELRYAKLNNPSEDKFRPFIKWGSFTLAASAILMFIVPDSLSDGQKLAWVYLTYITWGMCYTICNISYGSLASSMTQDAAEQASLSTFRTLGAIVGSTMVKFVVPIMLTLFADDIGKGYLFAMAVLGLFGITCHMIAVFNTKENIKPEPAPMTPFTQQIKSLASNRPLIAVSLAGLCCLTALYGVGATLIFWIKSNMDNALEILAYTGIIDLGAMIVILLVTPKLTARFGVRNIIMMCSLMTVLLCVVGYFYVETPMQYLAFYTSEKLFSMFTVAIMWCLVSDCIEYNQYKCGKREAGVIYASYSLSRKVAGALAGALAGVGIGVIGYDPSLATQTMETQNGLHAMIFLLPAIASVAMFLIFKFMWNITPEKREQMVLHNQAMMKLGADSK</sequence>
<keyword evidence="4" id="KW-1185">Reference proteome</keyword>
<dbReference type="NCBIfam" id="TIGR00792">
    <property type="entry name" value="gph"/>
    <property type="match status" value="1"/>
</dbReference>
<dbReference type="InterPro" id="IPR036259">
    <property type="entry name" value="MFS_trans_sf"/>
</dbReference>
<feature type="transmembrane region" description="Helical" evidence="2">
    <location>
        <begin position="157"/>
        <end position="178"/>
    </location>
</feature>
<reference evidence="3" key="1">
    <citation type="submission" date="2021-12" db="EMBL/GenBank/DDBJ databases">
        <title>Enterovibrio ZSDZ35 sp. nov. and Enterovibrio ZSDZ42 sp. nov., isolated from coastal seawater in Qingdao.</title>
        <authorList>
            <person name="Zhang P."/>
        </authorList>
    </citation>
    <scope>NUCLEOTIDE SEQUENCE</scope>
    <source>
        <strain evidence="3">ZSDZ42</strain>
    </source>
</reference>
<evidence type="ECO:0000313" key="3">
    <source>
        <dbReference type="EMBL" id="MDD1795490.1"/>
    </source>
</evidence>
<comment type="similarity">
    <text evidence="1">Belongs to the sodium:galactoside symporter (TC 2.A.2) family.</text>
</comment>
<keyword evidence="2" id="KW-0472">Membrane</keyword>
<feature type="transmembrane region" description="Helical" evidence="2">
    <location>
        <begin position="234"/>
        <end position="257"/>
    </location>
</feature>
<accession>A0ABT5R6N9</accession>
<dbReference type="PANTHER" id="PTHR11328:SF24">
    <property type="entry name" value="MAJOR FACILITATOR SUPERFAMILY (MFS) PROFILE DOMAIN-CONTAINING PROTEIN"/>
    <property type="match status" value="1"/>
</dbReference>
<keyword evidence="2" id="KW-0812">Transmembrane</keyword>
<dbReference type="CDD" id="cd17332">
    <property type="entry name" value="MFS_MelB_like"/>
    <property type="match status" value="1"/>
</dbReference>
<dbReference type="SUPFAM" id="SSF103473">
    <property type="entry name" value="MFS general substrate transporter"/>
    <property type="match status" value="1"/>
</dbReference>
<evidence type="ECO:0000256" key="1">
    <source>
        <dbReference type="ARBA" id="ARBA00009617"/>
    </source>
</evidence>
<feature type="transmembrane region" description="Helical" evidence="2">
    <location>
        <begin position="376"/>
        <end position="394"/>
    </location>
</feature>
<feature type="transmembrane region" description="Helical" evidence="2">
    <location>
        <begin position="300"/>
        <end position="319"/>
    </location>
</feature>